<dbReference type="Gene3D" id="6.10.250.3450">
    <property type="match status" value="1"/>
</dbReference>
<sequence length="124" mass="14467">MVKKVSMKELRSKPKEELEKLLEEWKSELFQLRVSKITGGAASKLSKIGVARKSIARILTVLNVKMRENLKNLYGGKKYVPLDLRPKFTRAIRRRLTKDEASRKTLRQLKKEKNFPQRKFAVKA</sequence>
<dbReference type="EMBL" id="KX235470">
    <property type="protein sequence ID" value="ANM86199.1"/>
    <property type="molecule type" value="mRNA"/>
</dbReference>
<dbReference type="InterPro" id="IPR001854">
    <property type="entry name" value="Ribosomal_uL29"/>
</dbReference>
<evidence type="ECO:0000313" key="4">
    <source>
        <dbReference type="EMBL" id="ANM86199.1"/>
    </source>
</evidence>
<dbReference type="GO" id="GO:0022625">
    <property type="term" value="C:cytosolic large ribosomal subunit"/>
    <property type="evidence" value="ECO:0007669"/>
    <property type="project" value="InterPro"/>
</dbReference>
<accession>A0A192ZHL6</accession>
<dbReference type="FunFam" id="6.10.250.3450:FF:000001">
    <property type="entry name" value="60S ribosomal protein L35"/>
    <property type="match status" value="1"/>
</dbReference>
<gene>
    <name evidence="4" type="primary">rpl35</name>
</gene>
<proteinExistence type="evidence at transcript level"/>
<dbReference type="AlphaFoldDB" id="A0A192ZHL6"/>
<evidence type="ECO:0000256" key="1">
    <source>
        <dbReference type="ARBA" id="ARBA00009254"/>
    </source>
</evidence>
<keyword evidence="3" id="KW-0687">Ribonucleoprotein</keyword>
<dbReference type="FunFam" id="1.10.287.310:FF:000002">
    <property type="entry name" value="60S ribosomal protein L35"/>
    <property type="match status" value="1"/>
</dbReference>
<dbReference type="Gene3D" id="1.10.287.310">
    <property type="match status" value="1"/>
</dbReference>
<keyword evidence="2 4" id="KW-0689">Ribosomal protein</keyword>
<organism evidence="4">
    <name type="scientific">Stygiella incarcerata</name>
    <dbReference type="NCBI Taxonomy" id="1712417"/>
    <lineage>
        <taxon>Eukaryota</taxon>
        <taxon>Discoba</taxon>
        <taxon>Jakobida</taxon>
        <taxon>Andalucina</taxon>
        <taxon>Stygiellidae</taxon>
        <taxon>Stygiella</taxon>
    </lineage>
</organism>
<dbReference type="PROSITE" id="PS00579">
    <property type="entry name" value="RIBOSOMAL_L29"/>
    <property type="match status" value="1"/>
</dbReference>
<dbReference type="GO" id="GO:0000463">
    <property type="term" value="P:maturation of LSU-rRNA from tricistronic rRNA transcript (SSU-rRNA, 5.8S rRNA, LSU-rRNA)"/>
    <property type="evidence" value="ECO:0007669"/>
    <property type="project" value="InterPro"/>
</dbReference>
<dbReference type="InterPro" id="IPR036049">
    <property type="entry name" value="Ribosomal_uL29_sf"/>
</dbReference>
<dbReference type="GO" id="GO:0003735">
    <property type="term" value="F:structural constituent of ribosome"/>
    <property type="evidence" value="ECO:0007669"/>
    <property type="project" value="InterPro"/>
</dbReference>
<dbReference type="PANTHER" id="PTHR45722:SF2">
    <property type="entry name" value="LARGE RIBOSOMAL SUBUNIT PROTEIN UL29-RELATED"/>
    <property type="match status" value="1"/>
</dbReference>
<dbReference type="InterPro" id="IPR045059">
    <property type="entry name" value="Ribosomal_uL29_euk"/>
</dbReference>
<dbReference type="NCBIfam" id="TIGR00012">
    <property type="entry name" value="L29"/>
    <property type="match status" value="1"/>
</dbReference>
<evidence type="ECO:0000256" key="3">
    <source>
        <dbReference type="ARBA" id="ARBA00023274"/>
    </source>
</evidence>
<name>A0A192ZHL6_9EUKA</name>
<dbReference type="GO" id="GO:0003729">
    <property type="term" value="F:mRNA binding"/>
    <property type="evidence" value="ECO:0007669"/>
    <property type="project" value="TreeGrafter"/>
</dbReference>
<dbReference type="GO" id="GO:0006412">
    <property type="term" value="P:translation"/>
    <property type="evidence" value="ECO:0007669"/>
    <property type="project" value="InterPro"/>
</dbReference>
<comment type="similarity">
    <text evidence="1">Belongs to the universal ribosomal protein uL29 family.</text>
</comment>
<reference evidence="4" key="1">
    <citation type="submission" date="2016-05" db="EMBL/GenBank/DDBJ databases">
        <title>Novel hydrogenosomes in the microaerophilic jakobid Stygiella incarcerata.</title>
        <authorList>
            <person name="Leger M.M."/>
            <person name="Eme L."/>
            <person name="Hug L.A."/>
            <person name="Roger A.J."/>
        </authorList>
    </citation>
    <scope>NUCLEOTIDE SEQUENCE</scope>
</reference>
<dbReference type="InterPro" id="IPR018254">
    <property type="entry name" value="Ribosomal_uL29_CS"/>
</dbReference>
<dbReference type="SUPFAM" id="SSF46561">
    <property type="entry name" value="Ribosomal protein L29 (L29p)"/>
    <property type="match status" value="1"/>
</dbReference>
<evidence type="ECO:0000256" key="2">
    <source>
        <dbReference type="ARBA" id="ARBA00022980"/>
    </source>
</evidence>
<dbReference type="PANTHER" id="PTHR45722">
    <property type="entry name" value="60S RIBOSOMAL PROTEIN L35"/>
    <property type="match status" value="1"/>
</dbReference>
<dbReference type="Pfam" id="PF00831">
    <property type="entry name" value="Ribosomal_L29"/>
    <property type="match status" value="1"/>
</dbReference>
<protein>
    <submittedName>
        <fullName evidence="4">60S ribosomal protein L35-3</fullName>
    </submittedName>
</protein>
<dbReference type="HAMAP" id="MF_00374">
    <property type="entry name" value="Ribosomal_uL29"/>
    <property type="match status" value="1"/>
</dbReference>